<dbReference type="InterPro" id="IPR013833">
    <property type="entry name" value="Cyt_c_oxidase_su3_a-hlx"/>
</dbReference>
<keyword evidence="7 10" id="KW-0472">Membrane</keyword>
<evidence type="ECO:0000313" key="12">
    <source>
        <dbReference type="EMBL" id="GGZ45003.1"/>
    </source>
</evidence>
<feature type="transmembrane region" description="Helical" evidence="10">
    <location>
        <begin position="128"/>
        <end position="153"/>
    </location>
</feature>
<keyword evidence="13" id="KW-1185">Reference proteome</keyword>
<dbReference type="PANTHER" id="PTHR11403:SF7">
    <property type="entry name" value="CYTOCHROME C OXIDASE SUBUNIT 3"/>
    <property type="match status" value="1"/>
</dbReference>
<evidence type="ECO:0000256" key="1">
    <source>
        <dbReference type="ARBA" id="ARBA00004141"/>
    </source>
</evidence>
<evidence type="ECO:0000256" key="9">
    <source>
        <dbReference type="RuleBase" id="RU003376"/>
    </source>
</evidence>
<dbReference type="GeneID" id="94367915"/>
<dbReference type="PANTHER" id="PTHR11403">
    <property type="entry name" value="CYTOCHROME C OXIDASE SUBUNIT III"/>
    <property type="match status" value="1"/>
</dbReference>
<dbReference type="InterPro" id="IPR035973">
    <property type="entry name" value="Cyt_c_oxidase_su3-like_sf"/>
</dbReference>
<keyword evidence="4 9" id="KW-0812">Transmembrane</keyword>
<dbReference type="EMBL" id="BMWY01000001">
    <property type="protein sequence ID" value="GGZ45003.1"/>
    <property type="molecule type" value="Genomic_DNA"/>
</dbReference>
<dbReference type="CDD" id="cd00386">
    <property type="entry name" value="Heme_Cu_Oxidase_III_like"/>
    <property type="match status" value="1"/>
</dbReference>
<dbReference type="Proteomes" id="UP000615593">
    <property type="component" value="Unassembled WGS sequence"/>
</dbReference>
<gene>
    <name evidence="12" type="primary">ctaE</name>
    <name evidence="12" type="ORF">GCM10008088_02720</name>
</gene>
<organism evidence="12 13">
    <name type="scientific">Mesonia mobilis</name>
    <dbReference type="NCBI Taxonomy" id="369791"/>
    <lineage>
        <taxon>Bacteria</taxon>
        <taxon>Pseudomonadati</taxon>
        <taxon>Bacteroidota</taxon>
        <taxon>Flavobacteriia</taxon>
        <taxon>Flavobacteriales</taxon>
        <taxon>Flavobacteriaceae</taxon>
        <taxon>Mesonia</taxon>
    </lineage>
</organism>
<evidence type="ECO:0000256" key="4">
    <source>
        <dbReference type="ARBA" id="ARBA00022692"/>
    </source>
</evidence>
<name>A0ABQ3BHB6_9FLAO</name>
<protein>
    <recommendedName>
        <fullName evidence="3">cytochrome-c oxidase</fullName>
        <ecNumber evidence="3">7.1.1.9</ecNumber>
    </recommendedName>
    <alternativeName>
        <fullName evidence="8">Cytochrome c oxidase polypeptide III</fullName>
    </alternativeName>
</protein>
<evidence type="ECO:0000256" key="3">
    <source>
        <dbReference type="ARBA" id="ARBA00012949"/>
    </source>
</evidence>
<feature type="transmembrane region" description="Helical" evidence="10">
    <location>
        <begin position="174"/>
        <end position="192"/>
    </location>
</feature>
<dbReference type="InterPro" id="IPR024791">
    <property type="entry name" value="Cyt_c/ubiquinol_Oxase_su3"/>
</dbReference>
<reference evidence="13" key="1">
    <citation type="journal article" date="2019" name="Int. J. Syst. Evol. Microbiol.">
        <title>The Global Catalogue of Microorganisms (GCM) 10K type strain sequencing project: providing services to taxonomists for standard genome sequencing and annotation.</title>
        <authorList>
            <consortium name="The Broad Institute Genomics Platform"/>
            <consortium name="The Broad Institute Genome Sequencing Center for Infectious Disease"/>
            <person name="Wu L."/>
            <person name="Ma J."/>
        </authorList>
    </citation>
    <scope>NUCLEOTIDE SEQUENCE [LARGE SCALE GENOMIC DNA]</scope>
    <source>
        <strain evidence="13">KCTC 12708</strain>
    </source>
</reference>
<feature type="transmembrane region" description="Helical" evidence="10">
    <location>
        <begin position="86"/>
        <end position="108"/>
    </location>
</feature>
<evidence type="ECO:0000256" key="7">
    <source>
        <dbReference type="ARBA" id="ARBA00023136"/>
    </source>
</evidence>
<dbReference type="SUPFAM" id="SSF81452">
    <property type="entry name" value="Cytochrome c oxidase subunit III-like"/>
    <property type="match status" value="1"/>
</dbReference>
<comment type="caution">
    <text evidence="12">The sequence shown here is derived from an EMBL/GenBank/DDBJ whole genome shotgun (WGS) entry which is preliminary data.</text>
</comment>
<dbReference type="EC" id="7.1.1.9" evidence="3"/>
<evidence type="ECO:0000256" key="6">
    <source>
        <dbReference type="ARBA" id="ARBA00022989"/>
    </source>
</evidence>
<proteinExistence type="inferred from homology"/>
<feature type="domain" description="Heme-copper oxidase subunit III family profile" evidence="11">
    <location>
        <begin position="1"/>
        <end position="193"/>
    </location>
</feature>
<feature type="transmembrane region" description="Helical" evidence="10">
    <location>
        <begin position="53"/>
        <end position="74"/>
    </location>
</feature>
<comment type="similarity">
    <text evidence="2 9">Belongs to the cytochrome c oxidase subunit 3 family.</text>
</comment>
<evidence type="ECO:0000256" key="5">
    <source>
        <dbReference type="ARBA" id="ARBA00022967"/>
    </source>
</evidence>
<evidence type="ECO:0000256" key="2">
    <source>
        <dbReference type="ARBA" id="ARBA00010581"/>
    </source>
</evidence>
<keyword evidence="6 10" id="KW-1133">Transmembrane helix</keyword>
<feature type="transmembrane region" description="Helical" evidence="10">
    <location>
        <begin position="20"/>
        <end position="41"/>
    </location>
</feature>
<sequence length="193" mass="22101">MDLTKGTEEEKIKRSKKMMLWFAIISMGMMFAGITSGYIVSRNRPDWISDFELPTSFLWSTLIIILSSVTLYFVKPLIIKEKRTNATLLMFVTLILGAAFIGLQFVGFQQILAEGYYFTGSASSITTTFVYLIVIAHIVHVAAGLIVLLVLIYNHFKQRYKAGQMLGLELGATFWHFVDVLWIILFLFLYFIR</sequence>
<comment type="subcellular location">
    <subcellularLocation>
        <location evidence="9">Cell membrane</location>
        <topology evidence="9">Multi-pass membrane protein</topology>
    </subcellularLocation>
    <subcellularLocation>
        <location evidence="1">Membrane</location>
        <topology evidence="1">Multi-pass membrane protein</topology>
    </subcellularLocation>
</comment>
<dbReference type="Pfam" id="PF00510">
    <property type="entry name" value="COX3"/>
    <property type="match status" value="1"/>
</dbReference>
<evidence type="ECO:0000259" key="11">
    <source>
        <dbReference type="PROSITE" id="PS50253"/>
    </source>
</evidence>
<keyword evidence="5" id="KW-1278">Translocase</keyword>
<accession>A0ABQ3BHB6</accession>
<evidence type="ECO:0000256" key="8">
    <source>
        <dbReference type="ARBA" id="ARBA00031625"/>
    </source>
</evidence>
<evidence type="ECO:0000313" key="13">
    <source>
        <dbReference type="Proteomes" id="UP000615593"/>
    </source>
</evidence>
<dbReference type="Gene3D" id="1.20.120.80">
    <property type="entry name" value="Cytochrome c oxidase, subunit III, four-helix bundle"/>
    <property type="match status" value="1"/>
</dbReference>
<dbReference type="PROSITE" id="PS50253">
    <property type="entry name" value="COX3"/>
    <property type="match status" value="1"/>
</dbReference>
<evidence type="ECO:0000256" key="10">
    <source>
        <dbReference type="SAM" id="Phobius"/>
    </source>
</evidence>
<dbReference type="RefSeq" id="WP_027885890.1">
    <property type="nucleotide sequence ID" value="NZ_BMWY01000001.1"/>
</dbReference>
<dbReference type="InterPro" id="IPR000298">
    <property type="entry name" value="Cyt_c_oxidase-like_su3"/>
</dbReference>